<dbReference type="SUPFAM" id="SSF46589">
    <property type="entry name" value="tRNA-binding arm"/>
    <property type="match status" value="1"/>
</dbReference>
<evidence type="ECO:0000313" key="3">
    <source>
        <dbReference type="Proteomes" id="UP000034172"/>
    </source>
</evidence>
<dbReference type="STRING" id="1618392.UW41_C0019G0005"/>
<accession>A0A0G1HPB4</accession>
<gene>
    <name evidence="2" type="ORF">UW41_C0019G0005</name>
</gene>
<dbReference type="InterPro" id="IPR010978">
    <property type="entry name" value="tRNA-bd_arm"/>
</dbReference>
<name>A0A0G1HPB4_9BACT</name>
<dbReference type="Pfam" id="PF02403">
    <property type="entry name" value="Seryl_tRNA_N"/>
    <property type="match status" value="1"/>
</dbReference>
<feature type="domain" description="Serine-tRNA synthetase type1 N-terminal" evidence="1">
    <location>
        <begin position="1"/>
        <end position="40"/>
    </location>
</feature>
<proteinExistence type="predicted"/>
<protein>
    <recommendedName>
        <fullName evidence="1">Serine-tRNA synthetase type1 N-terminal domain-containing protein</fullName>
    </recommendedName>
</protein>
<organism evidence="2 3">
    <name type="scientific">Candidatus Collierbacteria bacterium GW2011_GWC2_44_18</name>
    <dbReference type="NCBI Taxonomy" id="1618392"/>
    <lineage>
        <taxon>Bacteria</taxon>
        <taxon>Candidatus Collieribacteriota</taxon>
    </lineage>
</organism>
<sequence length="49" mass="5543">MLDINYIRDNQESLKKAITNKQFDPTLVDKLIAKKSKNSVAKATLILPI</sequence>
<evidence type="ECO:0000259" key="1">
    <source>
        <dbReference type="Pfam" id="PF02403"/>
    </source>
</evidence>
<reference evidence="2 3" key="1">
    <citation type="journal article" date="2015" name="Nature">
        <title>rRNA introns, odd ribosomes, and small enigmatic genomes across a large radiation of phyla.</title>
        <authorList>
            <person name="Brown C.T."/>
            <person name="Hug L.A."/>
            <person name="Thomas B.C."/>
            <person name="Sharon I."/>
            <person name="Castelle C.J."/>
            <person name="Singh A."/>
            <person name="Wilkins M.J."/>
            <person name="Williams K.H."/>
            <person name="Banfield J.F."/>
        </authorList>
    </citation>
    <scope>NUCLEOTIDE SEQUENCE [LARGE SCALE GENOMIC DNA]</scope>
</reference>
<dbReference type="EMBL" id="LCIE01000019">
    <property type="protein sequence ID" value="KKT48755.1"/>
    <property type="molecule type" value="Genomic_DNA"/>
</dbReference>
<evidence type="ECO:0000313" key="2">
    <source>
        <dbReference type="EMBL" id="KKT48755.1"/>
    </source>
</evidence>
<dbReference type="InterPro" id="IPR042103">
    <property type="entry name" value="SerRS_1_N_sf"/>
</dbReference>
<comment type="caution">
    <text evidence="2">The sequence shown here is derived from an EMBL/GenBank/DDBJ whole genome shotgun (WGS) entry which is preliminary data.</text>
</comment>
<dbReference type="GO" id="GO:0000166">
    <property type="term" value="F:nucleotide binding"/>
    <property type="evidence" value="ECO:0007669"/>
    <property type="project" value="InterPro"/>
</dbReference>
<dbReference type="Proteomes" id="UP000034172">
    <property type="component" value="Unassembled WGS sequence"/>
</dbReference>
<dbReference type="InterPro" id="IPR015866">
    <property type="entry name" value="Ser-tRNA-synth_1_N"/>
</dbReference>
<dbReference type="Gene3D" id="1.10.287.40">
    <property type="entry name" value="Serine-tRNA synthetase, tRNA binding domain"/>
    <property type="match status" value="1"/>
</dbReference>
<dbReference type="AlphaFoldDB" id="A0A0G1HPB4"/>